<name>A0A183B5S5_9TREM</name>
<accession>A0A183B5S5</accession>
<dbReference type="Proteomes" id="UP000272942">
    <property type="component" value="Unassembled WGS sequence"/>
</dbReference>
<dbReference type="AlphaFoldDB" id="A0A183B5S5"/>
<evidence type="ECO:0000313" key="3">
    <source>
        <dbReference type="Proteomes" id="UP000272942"/>
    </source>
</evidence>
<feature type="compositionally biased region" description="Basic and acidic residues" evidence="1">
    <location>
        <begin position="19"/>
        <end position="28"/>
    </location>
</feature>
<dbReference type="OrthoDB" id="416454at2759"/>
<evidence type="ECO:0000313" key="4">
    <source>
        <dbReference type="WBParaSite" id="ECPE_0001460001-mRNA-1"/>
    </source>
</evidence>
<reference evidence="2 3" key="2">
    <citation type="submission" date="2018-11" db="EMBL/GenBank/DDBJ databases">
        <authorList>
            <consortium name="Pathogen Informatics"/>
        </authorList>
    </citation>
    <scope>NUCLEOTIDE SEQUENCE [LARGE SCALE GENOMIC DNA]</scope>
    <source>
        <strain evidence="2 3">Egypt</strain>
    </source>
</reference>
<reference evidence="4" key="1">
    <citation type="submission" date="2016-06" db="UniProtKB">
        <authorList>
            <consortium name="WormBaseParasite"/>
        </authorList>
    </citation>
    <scope>IDENTIFICATION</scope>
</reference>
<protein>
    <submittedName>
        <fullName evidence="4">Reverse transcriptase domain-containing protein</fullName>
    </submittedName>
</protein>
<proteinExistence type="predicted"/>
<dbReference type="WBParaSite" id="ECPE_0001460001-mRNA-1">
    <property type="protein sequence ID" value="ECPE_0001460001-mRNA-1"/>
    <property type="gene ID" value="ECPE_0001460001"/>
</dbReference>
<gene>
    <name evidence="2" type="ORF">ECPE_LOCUS14560</name>
</gene>
<keyword evidence="3" id="KW-1185">Reference proteome</keyword>
<evidence type="ECO:0000313" key="2">
    <source>
        <dbReference type="EMBL" id="VDP91832.1"/>
    </source>
</evidence>
<feature type="compositionally biased region" description="Basic residues" evidence="1">
    <location>
        <begin position="1"/>
        <end position="10"/>
    </location>
</feature>
<feature type="region of interest" description="Disordered" evidence="1">
    <location>
        <begin position="1"/>
        <end position="28"/>
    </location>
</feature>
<sequence>MLTSNLKRHHEGIGTLESTDERLAQSEEDKANTPLAFFKELYRQPAPLVMADYPSVTSQLTEITLTPDEVVYELATLNKFKGAGLDGIHPAILKPLAEILQGPLSKLFQVSLGNSSIPGD</sequence>
<dbReference type="EMBL" id="UZAN01057901">
    <property type="protein sequence ID" value="VDP91832.1"/>
    <property type="molecule type" value="Genomic_DNA"/>
</dbReference>
<evidence type="ECO:0000256" key="1">
    <source>
        <dbReference type="SAM" id="MobiDB-lite"/>
    </source>
</evidence>
<organism evidence="4">
    <name type="scientific">Echinostoma caproni</name>
    <dbReference type="NCBI Taxonomy" id="27848"/>
    <lineage>
        <taxon>Eukaryota</taxon>
        <taxon>Metazoa</taxon>
        <taxon>Spiralia</taxon>
        <taxon>Lophotrochozoa</taxon>
        <taxon>Platyhelminthes</taxon>
        <taxon>Trematoda</taxon>
        <taxon>Digenea</taxon>
        <taxon>Plagiorchiida</taxon>
        <taxon>Echinostomata</taxon>
        <taxon>Echinostomatoidea</taxon>
        <taxon>Echinostomatidae</taxon>
        <taxon>Echinostoma</taxon>
    </lineage>
</organism>